<name>A0ABR7K3Y9_9FIRM</name>
<dbReference type="PANTHER" id="PTHR46401">
    <property type="entry name" value="GLYCOSYLTRANSFERASE WBBK-RELATED"/>
    <property type="match status" value="1"/>
</dbReference>
<reference evidence="3 4" key="1">
    <citation type="submission" date="2020-08" db="EMBL/GenBank/DDBJ databases">
        <authorList>
            <person name="Liu C."/>
            <person name="Sun Q."/>
        </authorList>
    </citation>
    <scope>NUCLEOTIDE SEQUENCE [LARGE SCALE GENOMIC DNA]</scope>
    <source>
        <strain evidence="3 4">NSJ-45</strain>
    </source>
</reference>
<organism evidence="3 4">
    <name type="scientific">Paeniclostridium hominis</name>
    <dbReference type="NCBI Taxonomy" id="2764329"/>
    <lineage>
        <taxon>Bacteria</taxon>
        <taxon>Bacillati</taxon>
        <taxon>Bacillota</taxon>
        <taxon>Clostridia</taxon>
        <taxon>Peptostreptococcales</taxon>
        <taxon>Peptostreptococcaceae</taxon>
        <taxon>Paeniclostridium</taxon>
    </lineage>
</organism>
<dbReference type="RefSeq" id="WP_187006076.1">
    <property type="nucleotide sequence ID" value="NZ_JACRWD010000002.1"/>
</dbReference>
<gene>
    <name evidence="3" type="ORF">H8891_08350</name>
</gene>
<dbReference type="SUPFAM" id="SSF53756">
    <property type="entry name" value="UDP-Glycosyltransferase/glycogen phosphorylase"/>
    <property type="match status" value="1"/>
</dbReference>
<dbReference type="EMBL" id="JACRWD010000002">
    <property type="protein sequence ID" value="MBC6003811.1"/>
    <property type="molecule type" value="Genomic_DNA"/>
</dbReference>
<feature type="domain" description="Glycosyl transferase family 1" evidence="2">
    <location>
        <begin position="221"/>
        <end position="386"/>
    </location>
</feature>
<dbReference type="CDD" id="cd03801">
    <property type="entry name" value="GT4_PimA-like"/>
    <property type="match status" value="1"/>
</dbReference>
<sequence length="413" mass="47734">MSSNMDITFLGGLFPREIEEEIVANSIGNIDNAANVLQWNFINGLEANNGDPINIINSLYIGSYPKRYKKLYIKTSEFRKNVKSQNINVGFINIFGVKQYLRYFSIKKYLKLWANDKKENKVIIAYALTSVFVKALKYIKMVNPNIKTCIIVPDLPEYMNTSDDVSKIYKILKHIEIKSISKNLKYIDNFVLLTEQMSKALNVNNYIVVEGIATDILKQKDDKLKESKKSEKIILYTGTLNRRYGILNLISAFRLIDNKDYRLILCGYGDSINEVLEAEKTDKRIIFKGQIKREDVLQLQNEADVLINPRQNKEEFTKYSFPSKNLEYLSSGTPLIAYKLDGIPTEYDDYIYYIENDSIESLRDKIVEVCEKTREELNAAGKRAREFVLSEKNSIAQTKKIFDLLGEQNDKKK</sequence>
<keyword evidence="4" id="KW-1185">Reference proteome</keyword>
<dbReference type="Pfam" id="PF00534">
    <property type="entry name" value="Glycos_transf_1"/>
    <property type="match status" value="1"/>
</dbReference>
<accession>A0ABR7K3Y9</accession>
<comment type="caution">
    <text evidence="3">The sequence shown here is derived from an EMBL/GenBank/DDBJ whole genome shotgun (WGS) entry which is preliminary data.</text>
</comment>
<evidence type="ECO:0000313" key="4">
    <source>
        <dbReference type="Proteomes" id="UP000611796"/>
    </source>
</evidence>
<evidence type="ECO:0000259" key="2">
    <source>
        <dbReference type="Pfam" id="PF00534"/>
    </source>
</evidence>
<protein>
    <submittedName>
        <fullName evidence="3">Glycosyltransferase</fullName>
    </submittedName>
</protein>
<evidence type="ECO:0000313" key="3">
    <source>
        <dbReference type="EMBL" id="MBC6003811.1"/>
    </source>
</evidence>
<keyword evidence="1" id="KW-0808">Transferase</keyword>
<proteinExistence type="predicted"/>
<dbReference type="Gene3D" id="3.40.50.2000">
    <property type="entry name" value="Glycogen Phosphorylase B"/>
    <property type="match status" value="1"/>
</dbReference>
<dbReference type="InterPro" id="IPR001296">
    <property type="entry name" value="Glyco_trans_1"/>
</dbReference>
<dbReference type="PANTHER" id="PTHR46401:SF2">
    <property type="entry name" value="GLYCOSYLTRANSFERASE WBBK-RELATED"/>
    <property type="match status" value="1"/>
</dbReference>
<dbReference type="Proteomes" id="UP000611796">
    <property type="component" value="Unassembled WGS sequence"/>
</dbReference>
<evidence type="ECO:0000256" key="1">
    <source>
        <dbReference type="ARBA" id="ARBA00022679"/>
    </source>
</evidence>